<evidence type="ECO:0000256" key="1">
    <source>
        <dbReference type="SAM" id="MobiDB-lite"/>
    </source>
</evidence>
<protein>
    <submittedName>
        <fullName evidence="2">Uncharacterized protein</fullName>
    </submittedName>
</protein>
<keyword evidence="3" id="KW-1185">Reference proteome</keyword>
<evidence type="ECO:0000313" key="2">
    <source>
        <dbReference type="EMBL" id="ANC30848.1"/>
    </source>
</evidence>
<dbReference type="Proteomes" id="UP000076794">
    <property type="component" value="Chromosome"/>
</dbReference>
<evidence type="ECO:0000313" key="3">
    <source>
        <dbReference type="Proteomes" id="UP000076794"/>
    </source>
</evidence>
<dbReference type="EMBL" id="CP014209">
    <property type="protein sequence ID" value="ANC30848.1"/>
    <property type="molecule type" value="Genomic_DNA"/>
</dbReference>
<dbReference type="PATRIC" id="fig|1300344.3.peg.1289"/>
<feature type="compositionally biased region" description="Low complexity" evidence="1">
    <location>
        <begin position="1"/>
        <end position="21"/>
    </location>
</feature>
<feature type="region of interest" description="Disordered" evidence="1">
    <location>
        <begin position="58"/>
        <end position="87"/>
    </location>
</feature>
<dbReference type="AlphaFoldDB" id="A0A168F3G7"/>
<organism evidence="2 3">
    <name type="scientific">Isoptericola dokdonensis DS-3</name>
    <dbReference type="NCBI Taxonomy" id="1300344"/>
    <lineage>
        <taxon>Bacteria</taxon>
        <taxon>Bacillati</taxon>
        <taxon>Actinomycetota</taxon>
        <taxon>Actinomycetes</taxon>
        <taxon>Micrococcales</taxon>
        <taxon>Promicromonosporaceae</taxon>
        <taxon>Isoptericola</taxon>
    </lineage>
</organism>
<sequence length="342" mass="36523">MECFRRSGPSGRSGRNRSTSTGGRGRVLSLESGALFPDHAAPMLVEESDQVVAWPERQKQCPGPVPDEAPVVENLPESGTDEGSSGGRLRLNEFVGGLVEDIGEHVPTAGYWQAVATRGLTSDVEPINVSADEESLAANGRVRLVWALCGVHVDVSSLDREFLRLGRVCVGQVFGIAENIPRRYQPEDENRSRLAVAVQGVGSVVRRISELKLACVRGEASSTPEHSDSPAKLLRDHDGLVTTESERLVALLAVTRVVIGAVRVPTVVLVSEGTARAWVAEEEDARSLHGWLHATVAASAPAVMELSSEQGLSDSDVPVSHGLSEPRPYDIHVCDAVAALAR</sequence>
<dbReference type="KEGG" id="ido:I598_1288"/>
<reference evidence="2 3" key="1">
    <citation type="submission" date="2016-01" db="EMBL/GenBank/DDBJ databases">
        <title>Complete genome sequence of a soil Actinobacterium, Isoptericola dokdonensis DS-3.</title>
        <authorList>
            <person name="Kwon S.-K."/>
            <person name="Kim J.F."/>
        </authorList>
    </citation>
    <scope>NUCLEOTIDE SEQUENCE [LARGE SCALE GENOMIC DNA]</scope>
    <source>
        <strain evidence="2 3">DS-3</strain>
    </source>
</reference>
<accession>A0A168F3G7</accession>
<proteinExistence type="predicted"/>
<gene>
    <name evidence="2" type="ORF">I598_1288</name>
</gene>
<name>A0A168F3G7_9MICO</name>
<feature type="region of interest" description="Disordered" evidence="1">
    <location>
        <begin position="1"/>
        <end position="28"/>
    </location>
</feature>